<proteinExistence type="predicted"/>
<reference evidence="1" key="1">
    <citation type="submission" date="2022-03" db="EMBL/GenBank/DDBJ databases">
        <authorList>
            <person name="Lindestad O."/>
        </authorList>
    </citation>
    <scope>NUCLEOTIDE SEQUENCE</scope>
</reference>
<evidence type="ECO:0000313" key="2">
    <source>
        <dbReference type="Proteomes" id="UP000838756"/>
    </source>
</evidence>
<comment type="caution">
    <text evidence="1">The sequence shown here is derived from an EMBL/GenBank/DDBJ whole genome shotgun (WGS) entry which is preliminary data.</text>
</comment>
<organism evidence="1 2">
    <name type="scientific">Pararge aegeria aegeria</name>
    <dbReference type="NCBI Taxonomy" id="348720"/>
    <lineage>
        <taxon>Eukaryota</taxon>
        <taxon>Metazoa</taxon>
        <taxon>Ecdysozoa</taxon>
        <taxon>Arthropoda</taxon>
        <taxon>Hexapoda</taxon>
        <taxon>Insecta</taxon>
        <taxon>Pterygota</taxon>
        <taxon>Neoptera</taxon>
        <taxon>Endopterygota</taxon>
        <taxon>Lepidoptera</taxon>
        <taxon>Glossata</taxon>
        <taxon>Ditrysia</taxon>
        <taxon>Papilionoidea</taxon>
        <taxon>Nymphalidae</taxon>
        <taxon>Satyrinae</taxon>
        <taxon>Satyrini</taxon>
        <taxon>Parargina</taxon>
        <taxon>Pararge</taxon>
    </lineage>
</organism>
<dbReference type="Proteomes" id="UP000838756">
    <property type="component" value="Unassembled WGS sequence"/>
</dbReference>
<gene>
    <name evidence="1" type="primary">jg23404</name>
    <name evidence="1" type="ORF">PAEG_LOCUS8385</name>
</gene>
<name>A0A8S4R2A8_9NEOP</name>
<dbReference type="EMBL" id="CAKXAJ010024308">
    <property type="protein sequence ID" value="CAH2228588.1"/>
    <property type="molecule type" value="Genomic_DNA"/>
</dbReference>
<dbReference type="AlphaFoldDB" id="A0A8S4R2A8"/>
<feature type="non-terminal residue" evidence="1">
    <location>
        <position position="1"/>
    </location>
</feature>
<sequence>EKWRLKLLYTDHPQNKGVWWAEDWNTVVTASTGDYGNIPESEQKCFYATTTI</sequence>
<evidence type="ECO:0000313" key="1">
    <source>
        <dbReference type="EMBL" id="CAH2228588.1"/>
    </source>
</evidence>
<keyword evidence="2" id="KW-1185">Reference proteome</keyword>
<protein>
    <submittedName>
        <fullName evidence="1">Jg23404 protein</fullName>
    </submittedName>
</protein>
<accession>A0A8S4R2A8</accession>